<dbReference type="GO" id="GO:0005615">
    <property type="term" value="C:extracellular space"/>
    <property type="evidence" value="ECO:0007669"/>
    <property type="project" value="TreeGrafter"/>
</dbReference>
<name>A0A124FXB0_9BACT</name>
<organism evidence="7 8">
    <name type="scientific">Proteiniphilum acetatigenes</name>
    <dbReference type="NCBI Taxonomy" id="294710"/>
    <lineage>
        <taxon>Bacteria</taxon>
        <taxon>Pseudomonadati</taxon>
        <taxon>Bacteroidota</taxon>
        <taxon>Bacteroidia</taxon>
        <taxon>Bacteroidales</taxon>
        <taxon>Dysgonomonadaceae</taxon>
        <taxon>Proteiniphilum</taxon>
    </lineage>
</organism>
<dbReference type="GO" id="GO:0004252">
    <property type="term" value="F:serine-type endopeptidase activity"/>
    <property type="evidence" value="ECO:0007669"/>
    <property type="project" value="UniProtKB-UniRule"/>
</dbReference>
<gene>
    <name evidence="7" type="ORF">XD92_0793</name>
</gene>
<feature type="active site" description="Charge relay system" evidence="5">
    <location>
        <position position="215"/>
    </location>
</feature>
<dbReference type="Proteomes" id="UP000053860">
    <property type="component" value="Unassembled WGS sequence"/>
</dbReference>
<reference evidence="8" key="1">
    <citation type="journal article" date="2015" name="MBio">
        <title>Genome-Resolved Metagenomic Analysis Reveals Roles for Candidate Phyla and Other Microbial Community Members in Biogeochemical Transformations in Oil Reservoirs.</title>
        <authorList>
            <person name="Hu P."/>
            <person name="Tom L."/>
            <person name="Singh A."/>
            <person name="Thomas B.C."/>
            <person name="Baker B.J."/>
            <person name="Piceno Y.M."/>
            <person name="Andersen G.L."/>
            <person name="Banfield J.F."/>
        </authorList>
    </citation>
    <scope>NUCLEOTIDE SEQUENCE [LARGE SCALE GENOMIC DNA]</scope>
</reference>
<evidence type="ECO:0000313" key="7">
    <source>
        <dbReference type="EMBL" id="KUK77457.1"/>
    </source>
</evidence>
<dbReference type="PANTHER" id="PTHR43806">
    <property type="entry name" value="PEPTIDASE S8"/>
    <property type="match status" value="1"/>
</dbReference>
<dbReference type="InterPro" id="IPR036852">
    <property type="entry name" value="Peptidase_S8/S53_dom_sf"/>
</dbReference>
<dbReference type="Pfam" id="PF00082">
    <property type="entry name" value="Peptidase_S8"/>
    <property type="match status" value="1"/>
</dbReference>
<dbReference type="InterPro" id="IPR050131">
    <property type="entry name" value="Peptidase_S8_subtilisin-like"/>
</dbReference>
<dbReference type="GO" id="GO:0006508">
    <property type="term" value="P:proteolysis"/>
    <property type="evidence" value="ECO:0007669"/>
    <property type="project" value="UniProtKB-KW"/>
</dbReference>
<dbReference type="InterPro" id="IPR015500">
    <property type="entry name" value="Peptidase_S8_subtilisin-rel"/>
</dbReference>
<proteinExistence type="inferred from homology"/>
<evidence type="ECO:0000313" key="8">
    <source>
        <dbReference type="Proteomes" id="UP000053860"/>
    </source>
</evidence>
<dbReference type="CDD" id="cd07480">
    <property type="entry name" value="Peptidases_S8_12"/>
    <property type="match status" value="1"/>
</dbReference>
<dbReference type="SUPFAM" id="SSF52743">
    <property type="entry name" value="Subtilisin-like"/>
    <property type="match status" value="1"/>
</dbReference>
<keyword evidence="2 5" id="KW-0645">Protease</keyword>
<evidence type="ECO:0000256" key="5">
    <source>
        <dbReference type="PROSITE-ProRule" id="PRU01240"/>
    </source>
</evidence>
<feature type="active site" description="Charge relay system" evidence="5">
    <location>
        <position position="385"/>
    </location>
</feature>
<sequence>MKEQFSILKSSTIILSDMKPPILGKQTFLHDHPVSGSSFDKFNKGRHEGDDNPYPLYTGRYLLIMKERSGSLLKMTRMLESKWGFKVASSSDFVRETLDEIKIKSADALFYNELGIALLGADEEIIERLSTPGAEYLIEPEKVVYIPDDLAEEGEQDATWGIHITGAHQSPFTGWGVRVAIIDTGYDTTHPDFTGREITGHSFVPEETIEDLHGHGTHCLGIACGETDHNSTRYGIATAAQIYVAKVLNKQGSGAQAWVLDGMTGAVNNGCRVLSMSLGSPVFPGQAYDMAYERAAQYALSRGAVVVAAAGNDSRRSQNRYSPVSSPADCPSILAVGALDESLAVADFSNRAVNKGGEVDIAAPGVAIYSSWPMPTRYRILSGTSMATPHVAGIIALLWEKYPEATAAMITEKLRELAKTLPLPPEDIGAGLSFAPMKEQ</sequence>
<dbReference type="PROSITE" id="PS51892">
    <property type="entry name" value="SUBTILASE"/>
    <property type="match status" value="1"/>
</dbReference>
<evidence type="ECO:0000256" key="4">
    <source>
        <dbReference type="ARBA" id="ARBA00022825"/>
    </source>
</evidence>
<comment type="caution">
    <text evidence="7">The sequence shown here is derived from an EMBL/GenBank/DDBJ whole genome shotgun (WGS) entry which is preliminary data.</text>
</comment>
<accession>A0A124FXB0</accession>
<dbReference type="EMBL" id="LGGN01000132">
    <property type="protein sequence ID" value="KUK77457.1"/>
    <property type="molecule type" value="Genomic_DNA"/>
</dbReference>
<keyword evidence="4 5" id="KW-0720">Serine protease</keyword>
<dbReference type="PROSITE" id="PS00138">
    <property type="entry name" value="SUBTILASE_SER"/>
    <property type="match status" value="1"/>
</dbReference>
<feature type="active site" description="Charge relay system" evidence="5">
    <location>
        <position position="183"/>
    </location>
</feature>
<keyword evidence="3 5" id="KW-0378">Hydrolase</keyword>
<dbReference type="InterPro" id="IPR000209">
    <property type="entry name" value="Peptidase_S8/S53_dom"/>
</dbReference>
<dbReference type="PANTHER" id="PTHR43806:SF11">
    <property type="entry name" value="CEREVISIN-RELATED"/>
    <property type="match status" value="1"/>
</dbReference>
<evidence type="ECO:0000256" key="3">
    <source>
        <dbReference type="ARBA" id="ARBA00022801"/>
    </source>
</evidence>
<evidence type="ECO:0000256" key="1">
    <source>
        <dbReference type="ARBA" id="ARBA00011073"/>
    </source>
</evidence>
<evidence type="ECO:0000259" key="6">
    <source>
        <dbReference type="Pfam" id="PF00082"/>
    </source>
</evidence>
<evidence type="ECO:0000256" key="2">
    <source>
        <dbReference type="ARBA" id="ARBA00022670"/>
    </source>
</evidence>
<dbReference type="Gene3D" id="3.40.50.200">
    <property type="entry name" value="Peptidase S8/S53 domain"/>
    <property type="match status" value="1"/>
</dbReference>
<comment type="similarity">
    <text evidence="1 5">Belongs to the peptidase S8 family.</text>
</comment>
<dbReference type="InterPro" id="IPR023828">
    <property type="entry name" value="Peptidase_S8_Ser-AS"/>
</dbReference>
<dbReference type="PRINTS" id="PR00723">
    <property type="entry name" value="SUBTILISIN"/>
</dbReference>
<dbReference type="AlphaFoldDB" id="A0A124FXB0"/>
<protein>
    <submittedName>
        <fullName evidence="7">Subtilisin-like serine protease</fullName>
    </submittedName>
</protein>
<feature type="domain" description="Peptidase S8/S53" evidence="6">
    <location>
        <begin position="176"/>
        <end position="418"/>
    </location>
</feature>